<comment type="caution">
    <text evidence="2">The sequence shown here is derived from an EMBL/GenBank/DDBJ whole genome shotgun (WGS) entry which is preliminary data.</text>
</comment>
<keyword evidence="3" id="KW-1185">Reference proteome</keyword>
<sequence length="232" mass="25511">QYKRQPSTNLTPADSIFRSTLDNTTIARTPDATSTSISISIKRSKLHSCTLTNSSTRRCTLSNTTLLNVPAARSLDASDSSLSNIRRVRRSEIRHSAVSDSAVRRSTVVDSTVKQGCLLRRSKLDHVTACKSRLKRAVLRDCEASECVIIGTEFTGMRLRFGVWKNGRLVGRIGEGEVVAEEIGEGKKGKDAVPGDAKVERLDYKILQEESESEDESSVSDEEAERPPPYAP</sequence>
<reference evidence="2" key="1">
    <citation type="submission" date="2018-08" db="EMBL/GenBank/DDBJ databases">
        <title>Draft genome sequence of azole-resistant Aspergillus thermomutatus (Neosartorya pseudofischeri) strain HMR AF 39, isolated from a human nasal aspirate.</title>
        <authorList>
            <person name="Parent-Michaud M."/>
            <person name="Dufresne P.J."/>
            <person name="Fournier E."/>
            <person name="Martineau C."/>
            <person name="Moreira S."/>
            <person name="Perkins V."/>
            <person name="De Repentigny L."/>
            <person name="Dufresne S.F."/>
        </authorList>
    </citation>
    <scope>NUCLEOTIDE SEQUENCE [LARGE SCALE GENOMIC DNA]</scope>
    <source>
        <strain evidence="2">HMR AF 39</strain>
    </source>
</reference>
<evidence type="ECO:0000313" key="3">
    <source>
        <dbReference type="Proteomes" id="UP000215305"/>
    </source>
</evidence>
<dbReference type="VEuPathDB" id="FungiDB:CDV56_105732"/>
<gene>
    <name evidence="2" type="ORF">CDV56_105732</name>
</gene>
<accession>A0A397GAB8</accession>
<dbReference type="Proteomes" id="UP000215305">
    <property type="component" value="Unassembled WGS sequence"/>
</dbReference>
<dbReference type="EMBL" id="NKHU02000220">
    <property type="protein sequence ID" value="RHZ47497.1"/>
    <property type="molecule type" value="Genomic_DNA"/>
</dbReference>
<dbReference type="SUPFAM" id="SSF141571">
    <property type="entry name" value="Pentapeptide repeat-like"/>
    <property type="match status" value="1"/>
</dbReference>
<organism evidence="2 3">
    <name type="scientific">Aspergillus thermomutatus</name>
    <name type="common">Neosartorya pseudofischeri</name>
    <dbReference type="NCBI Taxonomy" id="41047"/>
    <lineage>
        <taxon>Eukaryota</taxon>
        <taxon>Fungi</taxon>
        <taxon>Dikarya</taxon>
        <taxon>Ascomycota</taxon>
        <taxon>Pezizomycotina</taxon>
        <taxon>Eurotiomycetes</taxon>
        <taxon>Eurotiomycetidae</taxon>
        <taxon>Eurotiales</taxon>
        <taxon>Aspergillaceae</taxon>
        <taxon>Aspergillus</taxon>
        <taxon>Aspergillus subgen. Fumigati</taxon>
    </lineage>
</organism>
<dbReference type="OrthoDB" id="4187970at2759"/>
<evidence type="ECO:0000313" key="2">
    <source>
        <dbReference type="EMBL" id="RHZ47497.1"/>
    </source>
</evidence>
<feature type="region of interest" description="Disordered" evidence="1">
    <location>
        <begin position="204"/>
        <end position="232"/>
    </location>
</feature>
<dbReference type="Gene3D" id="2.160.20.80">
    <property type="entry name" value="E3 ubiquitin-protein ligase SopA"/>
    <property type="match status" value="1"/>
</dbReference>
<dbReference type="STRING" id="41047.A0A397GAB8"/>
<protein>
    <submittedName>
        <fullName evidence="2">Uncharacterized protein</fullName>
    </submittedName>
</protein>
<feature type="compositionally biased region" description="Acidic residues" evidence="1">
    <location>
        <begin position="209"/>
        <end position="224"/>
    </location>
</feature>
<dbReference type="GeneID" id="38127706"/>
<proteinExistence type="predicted"/>
<feature type="non-terminal residue" evidence="2">
    <location>
        <position position="1"/>
    </location>
</feature>
<dbReference type="RefSeq" id="XP_026611610.1">
    <property type="nucleotide sequence ID" value="XM_026759351.1"/>
</dbReference>
<dbReference type="AlphaFoldDB" id="A0A397GAB8"/>
<name>A0A397GAB8_ASPTH</name>
<evidence type="ECO:0000256" key="1">
    <source>
        <dbReference type="SAM" id="MobiDB-lite"/>
    </source>
</evidence>